<keyword evidence="1" id="KW-0472">Membrane</keyword>
<gene>
    <name evidence="2" type="ORF">P3X46_020589</name>
</gene>
<comment type="caution">
    <text evidence="2">The sequence shown here is derived from an EMBL/GenBank/DDBJ whole genome shotgun (WGS) entry which is preliminary data.</text>
</comment>
<keyword evidence="1" id="KW-0812">Transmembrane</keyword>
<keyword evidence="3" id="KW-1185">Reference proteome</keyword>
<feature type="transmembrane region" description="Helical" evidence="1">
    <location>
        <begin position="321"/>
        <end position="339"/>
    </location>
</feature>
<organism evidence="2 3">
    <name type="scientific">Hevea brasiliensis</name>
    <name type="common">Para rubber tree</name>
    <name type="synonym">Siphonia brasiliensis</name>
    <dbReference type="NCBI Taxonomy" id="3981"/>
    <lineage>
        <taxon>Eukaryota</taxon>
        <taxon>Viridiplantae</taxon>
        <taxon>Streptophyta</taxon>
        <taxon>Embryophyta</taxon>
        <taxon>Tracheophyta</taxon>
        <taxon>Spermatophyta</taxon>
        <taxon>Magnoliopsida</taxon>
        <taxon>eudicotyledons</taxon>
        <taxon>Gunneridae</taxon>
        <taxon>Pentapetalae</taxon>
        <taxon>rosids</taxon>
        <taxon>fabids</taxon>
        <taxon>Malpighiales</taxon>
        <taxon>Euphorbiaceae</taxon>
        <taxon>Crotonoideae</taxon>
        <taxon>Micrandreae</taxon>
        <taxon>Hevea</taxon>
    </lineage>
</organism>
<evidence type="ECO:0008006" key="4">
    <source>
        <dbReference type="Google" id="ProtNLM"/>
    </source>
</evidence>
<dbReference type="PANTHER" id="PTHR33358:SF12">
    <property type="entry name" value="F-BOX PROTEIN WITH A DOMAIN PROTEIN"/>
    <property type="match status" value="1"/>
</dbReference>
<reference evidence="2" key="1">
    <citation type="journal article" date="2023" name="Plant Biotechnol. J.">
        <title>Chromosome-level wild Hevea brasiliensis genome provides new tools for genomic-assisted breeding and valuable loci to elevate rubber yield.</title>
        <authorList>
            <person name="Cheng H."/>
            <person name="Song X."/>
            <person name="Hu Y."/>
            <person name="Wu T."/>
            <person name="Yang Q."/>
            <person name="An Z."/>
            <person name="Feng S."/>
            <person name="Deng Z."/>
            <person name="Wu W."/>
            <person name="Zeng X."/>
            <person name="Tu M."/>
            <person name="Wang X."/>
            <person name="Huang H."/>
        </authorList>
    </citation>
    <scope>NUCLEOTIDE SEQUENCE</scope>
    <source>
        <strain evidence="2">MT/VB/25A 57/8</strain>
    </source>
</reference>
<feature type="transmembrane region" description="Helical" evidence="1">
    <location>
        <begin position="118"/>
        <end position="140"/>
    </location>
</feature>
<evidence type="ECO:0000313" key="3">
    <source>
        <dbReference type="Proteomes" id="UP001174677"/>
    </source>
</evidence>
<evidence type="ECO:0000256" key="1">
    <source>
        <dbReference type="SAM" id="Phobius"/>
    </source>
</evidence>
<feature type="transmembrane region" description="Helical" evidence="1">
    <location>
        <begin position="294"/>
        <end position="315"/>
    </location>
</feature>
<feature type="transmembrane region" description="Helical" evidence="1">
    <location>
        <begin position="146"/>
        <end position="166"/>
    </location>
</feature>
<dbReference type="InterPro" id="IPR027949">
    <property type="entry name" value="Chloroplast_duf"/>
</dbReference>
<accession>A0ABQ9LMC0</accession>
<dbReference type="Pfam" id="PF14476">
    <property type="entry name" value="Chloroplast_duf"/>
    <property type="match status" value="1"/>
</dbReference>
<name>A0ABQ9LMC0_HEVBR</name>
<proteinExistence type="predicted"/>
<evidence type="ECO:0000313" key="2">
    <source>
        <dbReference type="EMBL" id="KAJ9169127.1"/>
    </source>
</evidence>
<sequence>MASLQASNLLSSSSSRASSSSKRINAAISVPKLPRIRFPVPKTPSKNLVEDLILRNGYTNTIAIEKSTVTLPRIDKEPSVNSSTSKATAKLYAILEAVADRVEMHQNVGEQRDNWNKLLLNSINMITLTATTMAGIAATGGAGANLLALKLSSTLLFTAATGMLFIMNKIQPSQLAEEQRNATKLFRQLQRQIQTILALHDPTELDVRNAMDKVLALDKAYPLPLLGKMIEKFPAKFEPALWWPKPHDFQRKSKRAGKNRWSEELEMEMREVIEVIKGKDTEDYMRLGNLVLKINKILAISGPLLTGIAAAGSAFVGNGSWAAIVAVAAGALATTVNTFEHAGQVGMVVEMYRNCAGFLSLMEESIESSLEETDFDRREDGQMFEMKMALQLGRSLSGLRDLAQKSSSSRIDGVEVDEFASKIF</sequence>
<dbReference type="EMBL" id="JARPOI010000011">
    <property type="protein sequence ID" value="KAJ9169127.1"/>
    <property type="molecule type" value="Genomic_DNA"/>
</dbReference>
<dbReference type="PANTHER" id="PTHR33358">
    <property type="entry name" value="F-BOX PROTEIN WITH A DOMAIN PROTEIN"/>
    <property type="match status" value="1"/>
</dbReference>
<protein>
    <recommendedName>
        <fullName evidence="4">F-box protein</fullName>
    </recommendedName>
</protein>
<dbReference type="Proteomes" id="UP001174677">
    <property type="component" value="Chromosome 11"/>
</dbReference>
<keyword evidence="1" id="KW-1133">Transmembrane helix</keyword>